<dbReference type="Gene3D" id="1.10.4100.10">
    <property type="entry name" value="2-methylcitrate dehydratase PrpD"/>
    <property type="match status" value="1"/>
</dbReference>
<reference evidence="4" key="1">
    <citation type="submission" date="2020-12" db="EMBL/GenBank/DDBJ databases">
        <title>Prauserella sp. ASG 168, a novel actinomycete isolated from cave rock.</title>
        <authorList>
            <person name="Suriyachadkun C."/>
        </authorList>
    </citation>
    <scope>NUCLEOTIDE SEQUENCE</scope>
    <source>
        <strain evidence="4">ASG 168</strain>
    </source>
</reference>
<dbReference type="InterPro" id="IPR042188">
    <property type="entry name" value="MmgE/PrpD_sf_2"/>
</dbReference>
<comment type="caution">
    <text evidence="4">The sequence shown here is derived from an EMBL/GenBank/DDBJ whole genome shotgun (WGS) entry which is preliminary data.</text>
</comment>
<dbReference type="InterPro" id="IPR042183">
    <property type="entry name" value="MmgE/PrpD_sf_1"/>
</dbReference>
<name>A0A934V818_9PSEU</name>
<gene>
    <name evidence="4" type="ORF">JHE00_33080</name>
</gene>
<evidence type="ECO:0000313" key="5">
    <source>
        <dbReference type="Proteomes" id="UP000635245"/>
    </source>
</evidence>
<dbReference type="InterPro" id="IPR036148">
    <property type="entry name" value="MmgE/PrpD_sf"/>
</dbReference>
<dbReference type="Pfam" id="PF03972">
    <property type="entry name" value="MmgE_PrpD_N"/>
    <property type="match status" value="1"/>
</dbReference>
<dbReference type="RefSeq" id="WP_200325888.1">
    <property type="nucleotide sequence ID" value="NZ_JAENJH010000014.1"/>
</dbReference>
<dbReference type="InterPro" id="IPR045337">
    <property type="entry name" value="MmgE_PrpD_C"/>
</dbReference>
<dbReference type="Gene3D" id="3.30.1330.120">
    <property type="entry name" value="2-methylcitrate dehydratase PrpD"/>
    <property type="match status" value="1"/>
</dbReference>
<dbReference type="PANTHER" id="PTHR16943">
    <property type="entry name" value="2-METHYLCITRATE DEHYDRATASE-RELATED"/>
    <property type="match status" value="1"/>
</dbReference>
<feature type="domain" description="MmgE/PrpD C-terminal" evidence="3">
    <location>
        <begin position="264"/>
        <end position="432"/>
    </location>
</feature>
<dbReference type="InterPro" id="IPR005656">
    <property type="entry name" value="MmgE_PrpD"/>
</dbReference>
<evidence type="ECO:0000256" key="1">
    <source>
        <dbReference type="ARBA" id="ARBA00006174"/>
    </source>
</evidence>
<dbReference type="Pfam" id="PF19305">
    <property type="entry name" value="MmgE_PrpD_C"/>
    <property type="match status" value="1"/>
</dbReference>
<dbReference type="EMBL" id="JAENJH010000014">
    <property type="protein sequence ID" value="MBK1789192.1"/>
    <property type="molecule type" value="Genomic_DNA"/>
</dbReference>
<dbReference type="SUPFAM" id="SSF103378">
    <property type="entry name" value="2-methylcitrate dehydratase PrpD"/>
    <property type="match status" value="1"/>
</dbReference>
<dbReference type="InterPro" id="IPR045336">
    <property type="entry name" value="MmgE_PrpD_N"/>
</dbReference>
<dbReference type="AlphaFoldDB" id="A0A934V818"/>
<dbReference type="Proteomes" id="UP000635245">
    <property type="component" value="Unassembled WGS sequence"/>
</dbReference>
<accession>A0A934V818</accession>
<dbReference type="GO" id="GO:0016829">
    <property type="term" value="F:lyase activity"/>
    <property type="evidence" value="ECO:0007669"/>
    <property type="project" value="InterPro"/>
</dbReference>
<protein>
    <submittedName>
        <fullName evidence="4">MmgE/PrpD family protein</fullName>
    </submittedName>
</protein>
<sequence>MTTAQAMARFAATVDVDAVPAEVASTARRLLLDHLGTVLGGMAVPEARSVVELVRARGGRPAATVLGGGFAAPEPDAAFCNGAAADVLEHQDGYRFGGFHPSHTLPALVAVAESRDRTVRELLTAAVVAYEIANRIGRALHPQATQRGWFPTAAAFGAAAGCARLLRLPPERIEDALGATAFFVPAVLIESIFAGPTSKPAFAGQLARAGVEGALHAEAGLTGWREAVDGPRGLVSLLGGDRGGLAADTLGSEWTVLDVHQKLFAGCRHTHGAAQACAELAREHDLSPDQVDDIDVETYGVAMQLVDRPVHPGMTTIGCTLSLPYVAAAAVVHRGMSGAQYSPETVTDPGVHRLADTVRMRTSDELDARYPEHTATRVTLGTRDGARYTRLVTVPAGDCRSPLSDEELVAKFLGYTAPSHGEDAGRAIAAAVLDPAAAGSVRDLVDRLATDPQPRR</sequence>
<evidence type="ECO:0000259" key="2">
    <source>
        <dbReference type="Pfam" id="PF03972"/>
    </source>
</evidence>
<feature type="domain" description="MmgE/PrpD N-terminal" evidence="2">
    <location>
        <begin position="5"/>
        <end position="241"/>
    </location>
</feature>
<keyword evidence="5" id="KW-1185">Reference proteome</keyword>
<proteinExistence type="inferred from homology"/>
<organism evidence="4 5">
    <name type="scientific">Prauserella cavernicola</name>
    <dbReference type="NCBI Taxonomy" id="2800127"/>
    <lineage>
        <taxon>Bacteria</taxon>
        <taxon>Bacillati</taxon>
        <taxon>Actinomycetota</taxon>
        <taxon>Actinomycetes</taxon>
        <taxon>Pseudonocardiales</taxon>
        <taxon>Pseudonocardiaceae</taxon>
        <taxon>Prauserella</taxon>
    </lineage>
</organism>
<evidence type="ECO:0000313" key="4">
    <source>
        <dbReference type="EMBL" id="MBK1789192.1"/>
    </source>
</evidence>
<comment type="similarity">
    <text evidence="1">Belongs to the PrpD family.</text>
</comment>
<evidence type="ECO:0000259" key="3">
    <source>
        <dbReference type="Pfam" id="PF19305"/>
    </source>
</evidence>
<dbReference type="PANTHER" id="PTHR16943:SF8">
    <property type="entry name" value="2-METHYLCITRATE DEHYDRATASE"/>
    <property type="match status" value="1"/>
</dbReference>